<dbReference type="STRING" id="56956.A0O31_01652"/>
<evidence type="ECO:0000313" key="1">
    <source>
        <dbReference type="EMBL" id="APD09760.1"/>
    </source>
</evidence>
<proteinExistence type="predicted"/>
<accession>A0A1J0LU57</accession>
<dbReference type="Proteomes" id="UP000182993">
    <property type="component" value="Chromosome"/>
</dbReference>
<dbReference type="EMBL" id="CP016312">
    <property type="protein sequence ID" value="APD09760.1"/>
    <property type="molecule type" value="Genomic_DNA"/>
</dbReference>
<name>A0A1J0LU57_THEBO</name>
<dbReference type="OrthoDB" id="9868091at2"/>
<gene>
    <name evidence="1" type="ORF">A0O31_01652</name>
</gene>
<evidence type="ECO:0000313" key="2">
    <source>
        <dbReference type="Proteomes" id="UP000182993"/>
    </source>
</evidence>
<reference evidence="2" key="1">
    <citation type="submission" date="2016-06" db="EMBL/GenBank/DDBJ databases">
        <title>Whole genome sequencing of Thermus brockianus strain GE-1.</title>
        <authorList>
            <person name="Schaefers C."/>
            <person name="Blank S."/>
            <person name="Wiebusch S."/>
            <person name="Elleuche S."/>
            <person name="Antranikian G."/>
        </authorList>
    </citation>
    <scope>NUCLEOTIDE SEQUENCE [LARGE SCALE GENOMIC DNA]</scope>
    <source>
        <strain evidence="2">GE-1</strain>
    </source>
</reference>
<organism evidence="1 2">
    <name type="scientific">Thermus brockianus</name>
    <dbReference type="NCBI Taxonomy" id="56956"/>
    <lineage>
        <taxon>Bacteria</taxon>
        <taxon>Thermotogati</taxon>
        <taxon>Deinococcota</taxon>
        <taxon>Deinococci</taxon>
        <taxon>Thermales</taxon>
        <taxon>Thermaceae</taxon>
        <taxon>Thermus</taxon>
    </lineage>
</organism>
<dbReference type="KEGG" id="tbc:A0O31_01652"/>
<protein>
    <submittedName>
        <fullName evidence="1">Uncharacterized protein</fullName>
    </submittedName>
</protein>
<sequence>MIRVSYTPQLALPGHSLRYSWSGRVLTATLATPGQELTEQYDLSVLQPGDSVEVVEPEVLPFSPVVSARCLEDGTLEVRLLLWYEGEEPEVREEVLDG</sequence>
<dbReference type="AlphaFoldDB" id="A0A1J0LU57"/>
<dbReference type="RefSeq" id="WP_071677417.1">
    <property type="nucleotide sequence ID" value="NZ_CP016312.1"/>
</dbReference>